<evidence type="ECO:0000256" key="4">
    <source>
        <dbReference type="ARBA" id="ARBA00022475"/>
    </source>
</evidence>
<dbReference type="InterPro" id="IPR003661">
    <property type="entry name" value="HisK_dim/P_dom"/>
</dbReference>
<dbReference type="Proteomes" id="UP000235114">
    <property type="component" value="Unassembled WGS sequence"/>
</dbReference>
<dbReference type="GO" id="GO:0000155">
    <property type="term" value="F:phosphorelay sensor kinase activity"/>
    <property type="evidence" value="ECO:0007669"/>
    <property type="project" value="InterPro"/>
</dbReference>
<keyword evidence="11 14" id="KW-1133">Transmembrane helix</keyword>
<dbReference type="SUPFAM" id="SSF55874">
    <property type="entry name" value="ATPase domain of HSP90 chaperone/DNA topoisomerase II/histidine kinase"/>
    <property type="match status" value="1"/>
</dbReference>
<protein>
    <recommendedName>
        <fullName evidence="3">histidine kinase</fullName>
        <ecNumber evidence="3">2.7.13.3</ecNumber>
    </recommendedName>
</protein>
<dbReference type="InterPro" id="IPR005467">
    <property type="entry name" value="His_kinase_dom"/>
</dbReference>
<reference evidence="18 20" key="2">
    <citation type="submission" date="2017-12" db="EMBL/GenBank/DDBJ databases">
        <title>Comparative Functional Genomics of Dry Heat Resistant strains isolated from the Viking Spacecraft.</title>
        <authorList>
            <person name="Seuylemezian A."/>
            <person name="Cooper K."/>
            <person name="Vaishampayan P."/>
        </authorList>
    </citation>
    <scope>NUCLEOTIDE SEQUENCE [LARGE SCALE GENOMIC DNA]</scope>
    <source>
        <strain evidence="18 20">ATCC 29669</strain>
    </source>
</reference>
<dbReference type="InterPro" id="IPR050398">
    <property type="entry name" value="HssS/ArlS-like"/>
</dbReference>
<dbReference type="InterPro" id="IPR004358">
    <property type="entry name" value="Sig_transdc_His_kin-like_C"/>
</dbReference>
<dbReference type="GO" id="GO:0005886">
    <property type="term" value="C:plasma membrane"/>
    <property type="evidence" value="ECO:0007669"/>
    <property type="project" value="UniProtKB-SubCell"/>
</dbReference>
<dbReference type="SMART" id="SM00387">
    <property type="entry name" value="HATPase_c"/>
    <property type="match status" value="1"/>
</dbReference>
<dbReference type="InterPro" id="IPR003660">
    <property type="entry name" value="HAMP_dom"/>
</dbReference>
<evidence type="ECO:0000256" key="12">
    <source>
        <dbReference type="ARBA" id="ARBA00023012"/>
    </source>
</evidence>
<dbReference type="PROSITE" id="PS50885">
    <property type="entry name" value="HAMP"/>
    <property type="match status" value="1"/>
</dbReference>
<dbReference type="Pfam" id="PF00512">
    <property type="entry name" value="HisKA"/>
    <property type="match status" value="1"/>
</dbReference>
<evidence type="ECO:0000256" key="1">
    <source>
        <dbReference type="ARBA" id="ARBA00000085"/>
    </source>
</evidence>
<keyword evidence="5" id="KW-0597">Phosphoprotein</keyword>
<name>A0A2N5GQ22_9BACI</name>
<keyword evidence="9 17" id="KW-0418">Kinase</keyword>
<dbReference type="InterPro" id="IPR036890">
    <property type="entry name" value="HATPase_C_sf"/>
</dbReference>
<dbReference type="Gene3D" id="3.30.565.10">
    <property type="entry name" value="Histidine kinase-like ATPase, C-terminal domain"/>
    <property type="match status" value="1"/>
</dbReference>
<comment type="caution">
    <text evidence="17">The sequence shown here is derived from an EMBL/GenBank/DDBJ whole genome shotgun (WGS) entry which is preliminary data.</text>
</comment>
<dbReference type="Proteomes" id="UP000234951">
    <property type="component" value="Unassembled WGS sequence"/>
</dbReference>
<comment type="catalytic activity">
    <reaction evidence="1">
        <text>ATP + protein L-histidine = ADP + protein N-phospho-L-histidine.</text>
        <dbReference type="EC" id="2.7.13.3"/>
    </reaction>
</comment>
<dbReference type="Pfam" id="PF00672">
    <property type="entry name" value="HAMP"/>
    <property type="match status" value="1"/>
</dbReference>
<evidence type="ECO:0000313" key="17">
    <source>
        <dbReference type="EMBL" id="PLR84934.1"/>
    </source>
</evidence>
<dbReference type="OrthoDB" id="335833at2"/>
<evidence type="ECO:0000259" key="16">
    <source>
        <dbReference type="PROSITE" id="PS50885"/>
    </source>
</evidence>
<dbReference type="EC" id="2.7.13.3" evidence="3"/>
<evidence type="ECO:0000313" key="18">
    <source>
        <dbReference type="EMBL" id="PLR95836.1"/>
    </source>
</evidence>
<feature type="domain" description="Histidine kinase" evidence="15">
    <location>
        <begin position="116"/>
        <end position="329"/>
    </location>
</feature>
<evidence type="ECO:0000256" key="9">
    <source>
        <dbReference type="ARBA" id="ARBA00022777"/>
    </source>
</evidence>
<evidence type="ECO:0000256" key="10">
    <source>
        <dbReference type="ARBA" id="ARBA00022840"/>
    </source>
</evidence>
<evidence type="ECO:0000313" key="19">
    <source>
        <dbReference type="Proteomes" id="UP000234951"/>
    </source>
</evidence>
<keyword evidence="4" id="KW-1003">Cell membrane</keyword>
<dbReference type="SMART" id="SM00304">
    <property type="entry name" value="HAMP"/>
    <property type="match status" value="1"/>
</dbReference>
<evidence type="ECO:0000256" key="11">
    <source>
        <dbReference type="ARBA" id="ARBA00022989"/>
    </source>
</evidence>
<dbReference type="SMART" id="SM00388">
    <property type="entry name" value="HisKA"/>
    <property type="match status" value="1"/>
</dbReference>
<evidence type="ECO:0000256" key="8">
    <source>
        <dbReference type="ARBA" id="ARBA00022741"/>
    </source>
</evidence>
<evidence type="ECO:0000256" key="2">
    <source>
        <dbReference type="ARBA" id="ARBA00004651"/>
    </source>
</evidence>
<keyword evidence="6" id="KW-0808">Transferase</keyword>
<dbReference type="CDD" id="cd06225">
    <property type="entry name" value="HAMP"/>
    <property type="match status" value="1"/>
</dbReference>
<dbReference type="SUPFAM" id="SSF158472">
    <property type="entry name" value="HAMP domain-like"/>
    <property type="match status" value="1"/>
</dbReference>
<organism evidence="17 19">
    <name type="scientific">Bacillus canaveralius</name>
    <dbReference type="NCBI Taxonomy" id="1403243"/>
    <lineage>
        <taxon>Bacteria</taxon>
        <taxon>Bacillati</taxon>
        <taxon>Bacillota</taxon>
        <taxon>Bacilli</taxon>
        <taxon>Bacillales</taxon>
        <taxon>Bacillaceae</taxon>
        <taxon>Bacillus</taxon>
    </lineage>
</organism>
<feature type="domain" description="HAMP" evidence="16">
    <location>
        <begin position="56"/>
        <end position="108"/>
    </location>
</feature>
<feature type="transmembrane region" description="Helical" evidence="14">
    <location>
        <begin position="35"/>
        <end position="55"/>
    </location>
</feature>
<keyword evidence="10" id="KW-0067">ATP-binding</keyword>
<dbReference type="PANTHER" id="PTHR45528">
    <property type="entry name" value="SENSOR HISTIDINE KINASE CPXA"/>
    <property type="match status" value="1"/>
</dbReference>
<keyword evidence="8" id="KW-0547">Nucleotide-binding</keyword>
<dbReference type="AlphaFoldDB" id="A0A2N5GQ22"/>
<dbReference type="SUPFAM" id="SSF47384">
    <property type="entry name" value="Homodimeric domain of signal transducing histidine kinase"/>
    <property type="match status" value="1"/>
</dbReference>
<dbReference type="InterPro" id="IPR003594">
    <property type="entry name" value="HATPase_dom"/>
</dbReference>
<dbReference type="Gene3D" id="1.10.287.130">
    <property type="match status" value="1"/>
</dbReference>
<sequence length="342" mass="38431">MVILVAGISVKDYACYLVNYENVSGPDLVETLNAFLIKVSILAFLVAGLFHYFSVKRIVKPIKTMSMAAKEIKEGKIPPEIKIQTSGELGELGKNFNAMADTLSSIQLRREEMLKDIAHELRTPLTNINGYLEALHGGIINGNRELFGSLLEESRRITRIVELLTELNSWGKEIYFLEKPFDYTSIDEILNESITAFQLKLNEQFEKVNIRIEAAFIIGHKDGLKQVFSNLIQNIIDYDLGKKLSISGFSDAGQYRITFTHTGLFIDFAKKELIFERFYRLEESRSTKAEGAGLGLAIARSIIEAHKGEIGLSTDGNNHIFWINIPTPNNSYVSSLSKGEKQ</sequence>
<evidence type="ECO:0000256" key="6">
    <source>
        <dbReference type="ARBA" id="ARBA00022679"/>
    </source>
</evidence>
<proteinExistence type="predicted"/>
<gene>
    <name evidence="17" type="ORF">CU635_05325</name>
    <name evidence="18" type="ORF">CVD25_13570</name>
</gene>
<accession>A0A2N5GQ22</accession>
<evidence type="ECO:0000259" key="15">
    <source>
        <dbReference type="PROSITE" id="PS50109"/>
    </source>
</evidence>
<evidence type="ECO:0000256" key="7">
    <source>
        <dbReference type="ARBA" id="ARBA00022692"/>
    </source>
</evidence>
<keyword evidence="13 14" id="KW-0472">Membrane</keyword>
<comment type="subcellular location">
    <subcellularLocation>
        <location evidence="2">Cell membrane</location>
        <topology evidence="2">Multi-pass membrane protein</topology>
    </subcellularLocation>
</comment>
<keyword evidence="7 14" id="KW-0812">Transmembrane</keyword>
<evidence type="ECO:0000313" key="20">
    <source>
        <dbReference type="Proteomes" id="UP000235114"/>
    </source>
</evidence>
<dbReference type="Pfam" id="PF02518">
    <property type="entry name" value="HATPase_c"/>
    <property type="match status" value="1"/>
</dbReference>
<dbReference type="Gene3D" id="6.10.340.10">
    <property type="match status" value="1"/>
</dbReference>
<dbReference type="PROSITE" id="PS50109">
    <property type="entry name" value="HIS_KIN"/>
    <property type="match status" value="1"/>
</dbReference>
<keyword evidence="20" id="KW-1185">Reference proteome</keyword>
<dbReference type="EMBL" id="PGVD01000036">
    <property type="protein sequence ID" value="PLR95836.1"/>
    <property type="molecule type" value="Genomic_DNA"/>
</dbReference>
<dbReference type="GO" id="GO:0005524">
    <property type="term" value="F:ATP binding"/>
    <property type="evidence" value="ECO:0007669"/>
    <property type="project" value="UniProtKB-KW"/>
</dbReference>
<keyword evidence="12" id="KW-0902">Two-component regulatory system</keyword>
<dbReference type="PANTHER" id="PTHR45528:SF1">
    <property type="entry name" value="SENSOR HISTIDINE KINASE CPXA"/>
    <property type="match status" value="1"/>
</dbReference>
<dbReference type="CDD" id="cd00082">
    <property type="entry name" value="HisKA"/>
    <property type="match status" value="1"/>
</dbReference>
<dbReference type="PRINTS" id="PR00344">
    <property type="entry name" value="BCTRLSENSOR"/>
</dbReference>
<evidence type="ECO:0000256" key="13">
    <source>
        <dbReference type="ARBA" id="ARBA00023136"/>
    </source>
</evidence>
<reference evidence="17 19" key="1">
    <citation type="submission" date="2017-11" db="EMBL/GenBank/DDBJ databases">
        <title>Comparitive Functional Genomics of Dry Heat Resistant strains isolated from the Viking Spacecraft.</title>
        <authorList>
            <person name="Seuylemezian A."/>
            <person name="Cooper K."/>
            <person name="Vaishampayan P."/>
        </authorList>
    </citation>
    <scope>NUCLEOTIDE SEQUENCE [LARGE SCALE GENOMIC DNA]</scope>
    <source>
        <strain evidence="17 19">M4.6</strain>
    </source>
</reference>
<dbReference type="EMBL" id="PGVA01000010">
    <property type="protein sequence ID" value="PLR84934.1"/>
    <property type="molecule type" value="Genomic_DNA"/>
</dbReference>
<evidence type="ECO:0000256" key="5">
    <source>
        <dbReference type="ARBA" id="ARBA00022553"/>
    </source>
</evidence>
<dbReference type="InterPro" id="IPR036097">
    <property type="entry name" value="HisK_dim/P_sf"/>
</dbReference>
<evidence type="ECO:0000256" key="14">
    <source>
        <dbReference type="SAM" id="Phobius"/>
    </source>
</evidence>
<evidence type="ECO:0000256" key="3">
    <source>
        <dbReference type="ARBA" id="ARBA00012438"/>
    </source>
</evidence>